<name>C5M4J8_CANTT</name>
<reference evidence="1 2" key="2">
    <citation type="journal article" date="2009" name="Nature">
        <title>Evolution of pathogenicity and sexual reproduction in eight Candida genomes.</title>
        <authorList>
            <person name="Butler G."/>
            <person name="Rasmussen M.D."/>
            <person name="Lin M.F."/>
            <person name="Santos M.A."/>
            <person name="Sakthikumar S."/>
            <person name="Munro C.A."/>
            <person name="Rheinbay E."/>
            <person name="Grabherr M."/>
            <person name="Forche A."/>
            <person name="Reedy J.L."/>
            <person name="Agrafioti I."/>
            <person name="Arnaud M.B."/>
            <person name="Bates S."/>
            <person name="Brown A.J."/>
            <person name="Brunke S."/>
            <person name="Costanzo M.C."/>
            <person name="Fitzpatrick D.A."/>
            <person name="de Groot P.W."/>
            <person name="Harris D."/>
            <person name="Hoyer L.L."/>
            <person name="Hube B."/>
            <person name="Klis F.M."/>
            <person name="Kodira C."/>
            <person name="Lennard N."/>
            <person name="Logue M.E."/>
            <person name="Martin R."/>
            <person name="Neiman A.M."/>
            <person name="Nikolaou E."/>
            <person name="Quail M.A."/>
            <person name="Quinn J."/>
            <person name="Santos M.C."/>
            <person name="Schmitzberger F.F."/>
            <person name="Sherlock G."/>
            <person name="Shah P."/>
            <person name="Silverstein K.A."/>
            <person name="Skrzypek M.S."/>
            <person name="Soll D."/>
            <person name="Staggs R."/>
            <person name="Stansfield I."/>
            <person name="Stumpf M.P."/>
            <person name="Sudbery P.E."/>
            <person name="Srikantha T."/>
            <person name="Zeng Q."/>
            <person name="Berman J."/>
            <person name="Berriman M."/>
            <person name="Heitman J."/>
            <person name="Gow N.A."/>
            <person name="Lorenz M.C."/>
            <person name="Birren B.W."/>
            <person name="Kellis M."/>
            <person name="Cuomo C.A."/>
        </authorList>
    </citation>
    <scope>NUCLEOTIDE SEQUENCE [LARGE SCALE GENOMIC DNA]</scope>
    <source>
        <strain evidence="2">ATCC MYA-3404 / T1</strain>
    </source>
</reference>
<dbReference type="PDBsum" id="3KF8"/>
<sequence length="123" mass="13746">MSKIILIPSNIPQEFPEASISNPERLRILAQVKDFIPHESTIVIDKVPTITSEQSTYINICIFNLLEACSSRVLVPGTLVNIDAFYDGESINPVDIYEVNGANFTMENIQLIDEMNNSIGKFN</sequence>
<dbReference type="EvolutionaryTrace" id="C5M4J8"/>
<protein>
    <submittedName>
        <fullName evidence="1">Uncharacterized protein</fullName>
    </submittedName>
</protein>
<dbReference type="Gene3D" id="2.40.50.140">
    <property type="entry name" value="Nucleic acid-binding proteins"/>
    <property type="match status" value="1"/>
</dbReference>
<reference evidence="3" key="1">
    <citation type="journal article" date="2009" name="Genes Dev.">
        <title>Stn1-Ten1 is an Rpa2-Rpa3-like complex at telomeres.</title>
        <authorList>
            <person name="Sun J."/>
            <person name="Yu E.Y."/>
            <person name="Yang Y."/>
            <person name="Confer L.A."/>
            <person name="Sun S.H."/>
            <person name="Wan K."/>
            <person name="Lue N.F."/>
            <person name="Lei M."/>
        </authorList>
    </citation>
    <scope>X-RAY CRYSTALLOGRAPHY (2.40 ANGSTROMS) OF 2-123</scope>
</reference>
<evidence type="ECO:0007829" key="3">
    <source>
        <dbReference type="PDB" id="3KF8"/>
    </source>
</evidence>
<dbReference type="GO" id="GO:0016233">
    <property type="term" value="P:telomere capping"/>
    <property type="evidence" value="ECO:0007669"/>
    <property type="project" value="InterPro"/>
</dbReference>
<dbReference type="Pfam" id="PF12658">
    <property type="entry name" value="Ten1"/>
    <property type="match status" value="1"/>
</dbReference>
<dbReference type="RefSeq" id="XP_002546206.1">
    <property type="nucleotide sequence ID" value="XM_002546160.1"/>
</dbReference>
<keyword evidence="3" id="KW-0002">3D-structure</keyword>
<dbReference type="GeneID" id="8299988"/>
<evidence type="ECO:0000313" key="1">
    <source>
        <dbReference type="EMBL" id="EER36248.1"/>
    </source>
</evidence>
<accession>C5M4J8</accession>
<dbReference type="GO" id="GO:0043047">
    <property type="term" value="F:single-stranded telomeric DNA binding"/>
    <property type="evidence" value="ECO:0007669"/>
    <property type="project" value="InterPro"/>
</dbReference>
<dbReference type="VEuPathDB" id="FungiDB:CTRG_00988"/>
<gene>
    <name evidence="1" type="ORF">CTRG_00988</name>
</gene>
<dbReference type="PDB" id="3KF8">
    <property type="method" value="X-ray"/>
    <property type="resolution" value="2.40 A"/>
    <property type="chains" value="B/D=2-123"/>
</dbReference>
<dbReference type="HOGENOM" id="CLU_156003_0_0_1"/>
<dbReference type="InterPro" id="IPR024222">
    <property type="entry name" value="Ten1_fungal"/>
</dbReference>
<dbReference type="Proteomes" id="UP000002037">
    <property type="component" value="Unassembled WGS sequence"/>
</dbReference>
<keyword evidence="2" id="KW-1185">Reference proteome</keyword>
<dbReference type="KEGG" id="ctp:CTRG_00988"/>
<dbReference type="InterPro" id="IPR012340">
    <property type="entry name" value="NA-bd_OB-fold"/>
</dbReference>
<proteinExistence type="evidence at protein level"/>
<dbReference type="GO" id="GO:1990879">
    <property type="term" value="C:CST complex"/>
    <property type="evidence" value="ECO:0007669"/>
    <property type="project" value="InterPro"/>
</dbReference>
<dbReference type="SMR" id="C5M4J8"/>
<dbReference type="eggNOG" id="ENOG502RA02">
    <property type="taxonomic scope" value="Eukaryota"/>
</dbReference>
<evidence type="ECO:0000313" key="2">
    <source>
        <dbReference type="Proteomes" id="UP000002037"/>
    </source>
</evidence>
<dbReference type="OrthoDB" id="4022411at2759"/>
<dbReference type="AlphaFoldDB" id="C5M4J8"/>
<organism evidence="1 2">
    <name type="scientific">Candida tropicalis (strain ATCC MYA-3404 / T1)</name>
    <name type="common">Yeast</name>
    <dbReference type="NCBI Taxonomy" id="294747"/>
    <lineage>
        <taxon>Eukaryota</taxon>
        <taxon>Fungi</taxon>
        <taxon>Dikarya</taxon>
        <taxon>Ascomycota</taxon>
        <taxon>Saccharomycotina</taxon>
        <taxon>Pichiomycetes</taxon>
        <taxon>Debaryomycetaceae</taxon>
        <taxon>Candida/Lodderomyces clade</taxon>
        <taxon>Candida</taxon>
    </lineage>
</organism>
<dbReference type="EMBL" id="GG692395">
    <property type="protein sequence ID" value="EER36248.1"/>
    <property type="molecule type" value="Genomic_DNA"/>
</dbReference>